<dbReference type="AlphaFoldDB" id="A0AAD4D3Z7"/>
<dbReference type="SUPFAM" id="SSF81383">
    <property type="entry name" value="F-box domain"/>
    <property type="match status" value="1"/>
</dbReference>
<dbReference type="Proteomes" id="UP001194580">
    <property type="component" value="Unassembled WGS sequence"/>
</dbReference>
<evidence type="ECO:0000313" key="2">
    <source>
        <dbReference type="EMBL" id="KAG0264196.1"/>
    </source>
</evidence>
<organism evidence="2 3">
    <name type="scientific">Linnemannia exigua</name>
    <dbReference type="NCBI Taxonomy" id="604196"/>
    <lineage>
        <taxon>Eukaryota</taxon>
        <taxon>Fungi</taxon>
        <taxon>Fungi incertae sedis</taxon>
        <taxon>Mucoromycota</taxon>
        <taxon>Mortierellomycotina</taxon>
        <taxon>Mortierellomycetes</taxon>
        <taxon>Mortierellales</taxon>
        <taxon>Mortierellaceae</taxon>
        <taxon>Linnemannia</taxon>
    </lineage>
</organism>
<dbReference type="EMBL" id="JAAAIL010001842">
    <property type="protein sequence ID" value="KAG0264196.1"/>
    <property type="molecule type" value="Genomic_DNA"/>
</dbReference>
<evidence type="ECO:0000313" key="3">
    <source>
        <dbReference type="Proteomes" id="UP001194580"/>
    </source>
</evidence>
<accession>A0AAD4D3Z7</accession>
<keyword evidence="3" id="KW-1185">Reference proteome</keyword>
<dbReference type="InterPro" id="IPR036047">
    <property type="entry name" value="F-box-like_dom_sf"/>
</dbReference>
<reference evidence="2" key="1">
    <citation type="journal article" date="2020" name="Fungal Divers.">
        <title>Resolving the Mortierellaceae phylogeny through synthesis of multi-gene phylogenetics and phylogenomics.</title>
        <authorList>
            <person name="Vandepol N."/>
            <person name="Liber J."/>
            <person name="Desiro A."/>
            <person name="Na H."/>
            <person name="Kennedy M."/>
            <person name="Barry K."/>
            <person name="Grigoriev I.V."/>
            <person name="Miller A.N."/>
            <person name="O'Donnell K."/>
            <person name="Stajich J.E."/>
            <person name="Bonito G."/>
        </authorList>
    </citation>
    <scope>NUCLEOTIDE SEQUENCE</scope>
    <source>
        <strain evidence="2">NRRL 28262</strain>
    </source>
</reference>
<protein>
    <recommendedName>
        <fullName evidence="4">F-box domain-containing protein</fullName>
    </recommendedName>
</protein>
<feature type="non-terminal residue" evidence="2">
    <location>
        <position position="172"/>
    </location>
</feature>
<evidence type="ECO:0000256" key="1">
    <source>
        <dbReference type="SAM" id="MobiDB-lite"/>
    </source>
</evidence>
<evidence type="ECO:0008006" key="4">
    <source>
        <dbReference type="Google" id="ProtNLM"/>
    </source>
</evidence>
<comment type="caution">
    <text evidence="2">The sequence shown here is derived from an EMBL/GenBank/DDBJ whole genome shotgun (WGS) entry which is preliminary data.</text>
</comment>
<proteinExistence type="predicted"/>
<name>A0AAD4D3Z7_9FUNG</name>
<feature type="region of interest" description="Disordered" evidence="1">
    <location>
        <begin position="1"/>
        <end position="20"/>
    </location>
</feature>
<gene>
    <name evidence="2" type="ORF">BGZ95_003642</name>
</gene>
<sequence>MLSATLESPMQPTTPEPTMQPPFSAVILPEILERIALYADPHTLTVCIRACRLWFACFLPPLYRNIHVYHFDYFSTDLGDGYPQRSDKVIRTADTVGYGGQFIHKHGRFIKSVTVGTVYALKHLLHPECVNLQEVTTLSPLVTQYWGARRMPSDFSQYRAMPKNNAELLNFW</sequence>